<evidence type="ECO:0000313" key="3">
    <source>
        <dbReference type="Proteomes" id="UP001058290"/>
    </source>
</evidence>
<protein>
    <recommendedName>
        <fullName evidence="1">FERM domain-containing protein</fullName>
    </recommendedName>
</protein>
<evidence type="ECO:0000313" key="2">
    <source>
        <dbReference type="EMBL" id="UXC20383.1"/>
    </source>
</evidence>
<evidence type="ECO:0000259" key="1">
    <source>
        <dbReference type="PROSITE" id="PS50057"/>
    </source>
</evidence>
<name>A0ABY6A2H1_9BURK</name>
<feature type="domain" description="FERM" evidence="1">
    <location>
        <begin position="27"/>
        <end position="85"/>
    </location>
</feature>
<dbReference type="Proteomes" id="UP001058290">
    <property type="component" value="Chromosome"/>
</dbReference>
<sequence length="85" mass="9737">MVRGPYVGAETRMPSGLIFPGYMAGGFAFAVFCGDETVKFNLNMKREGQETEARLARHLGVLEEQIFPITYTIYDGWTAKYDRYW</sequence>
<dbReference type="RefSeq" id="WP_133248202.1">
    <property type="nucleotide sequence ID" value="NZ_CP104377.1"/>
</dbReference>
<keyword evidence="3" id="KW-1185">Reference proteome</keyword>
<accession>A0ABY6A2H1</accession>
<dbReference type="EMBL" id="CP104377">
    <property type="protein sequence ID" value="UXC20383.1"/>
    <property type="molecule type" value="Genomic_DNA"/>
</dbReference>
<gene>
    <name evidence="2" type="ORF">N4T19_09835</name>
</gene>
<dbReference type="PROSITE" id="PS50057">
    <property type="entry name" value="FERM_3"/>
    <property type="match status" value="1"/>
</dbReference>
<proteinExistence type="predicted"/>
<organism evidence="2 3">
    <name type="scientific">Comamonas squillarum</name>
    <dbReference type="NCBI Taxonomy" id="2977320"/>
    <lineage>
        <taxon>Bacteria</taxon>
        <taxon>Pseudomonadati</taxon>
        <taxon>Pseudomonadota</taxon>
        <taxon>Betaproteobacteria</taxon>
        <taxon>Burkholderiales</taxon>
        <taxon>Comamonadaceae</taxon>
        <taxon>Comamonas</taxon>
    </lineage>
</organism>
<reference evidence="2" key="1">
    <citation type="submission" date="2022-09" db="EMBL/GenBank/DDBJ databases">
        <title>Bacterial diversity in gut of crayfish and pufferfish.</title>
        <authorList>
            <person name="Huang Y."/>
        </authorList>
    </citation>
    <scope>NUCLEOTIDE SEQUENCE</scope>
    <source>
        <strain evidence="2">PR12</strain>
    </source>
</reference>
<dbReference type="InterPro" id="IPR000299">
    <property type="entry name" value="FERM_domain"/>
</dbReference>